<dbReference type="RefSeq" id="WP_164643048.1">
    <property type="nucleotide sequence ID" value="NZ_FXTY01000004.1"/>
</dbReference>
<proteinExistence type="predicted"/>
<organism evidence="2 3">
    <name type="scientific">Shimia sagamensis</name>
    <dbReference type="NCBI Taxonomy" id="1566352"/>
    <lineage>
        <taxon>Bacteria</taxon>
        <taxon>Pseudomonadati</taxon>
        <taxon>Pseudomonadota</taxon>
        <taxon>Alphaproteobacteria</taxon>
        <taxon>Rhodobacterales</taxon>
        <taxon>Roseobacteraceae</taxon>
    </lineage>
</organism>
<dbReference type="EMBL" id="FXTY01000004">
    <property type="protein sequence ID" value="SMP21432.1"/>
    <property type="molecule type" value="Genomic_DNA"/>
</dbReference>
<keyword evidence="3" id="KW-1185">Reference proteome</keyword>
<keyword evidence="1" id="KW-1133">Transmembrane helix</keyword>
<protein>
    <submittedName>
        <fullName evidence="2">Uncharacterized protein</fullName>
    </submittedName>
</protein>
<accession>A0ABY1NYB1</accession>
<reference evidence="2 3" key="1">
    <citation type="submission" date="2017-05" db="EMBL/GenBank/DDBJ databases">
        <authorList>
            <person name="Varghese N."/>
            <person name="Submissions S."/>
        </authorList>
    </citation>
    <scope>NUCLEOTIDE SEQUENCE [LARGE SCALE GENOMIC DNA]</scope>
    <source>
        <strain evidence="2 3">DSM 29734</strain>
    </source>
</reference>
<comment type="caution">
    <text evidence="2">The sequence shown here is derived from an EMBL/GenBank/DDBJ whole genome shotgun (WGS) entry which is preliminary data.</text>
</comment>
<evidence type="ECO:0000313" key="3">
    <source>
        <dbReference type="Proteomes" id="UP001157961"/>
    </source>
</evidence>
<evidence type="ECO:0000256" key="1">
    <source>
        <dbReference type="SAM" id="Phobius"/>
    </source>
</evidence>
<sequence>MPYLIATILLMAFVLNVVIGAVWKTPPVNVVWEMLILLGAAIAFSIGILRSEAKRNSEEEKASK</sequence>
<evidence type="ECO:0000313" key="2">
    <source>
        <dbReference type="EMBL" id="SMP21432.1"/>
    </source>
</evidence>
<name>A0ABY1NYB1_9RHOB</name>
<dbReference type="Proteomes" id="UP001157961">
    <property type="component" value="Unassembled WGS sequence"/>
</dbReference>
<gene>
    <name evidence="2" type="ORF">SAMN06265373_10426</name>
</gene>
<keyword evidence="1" id="KW-0812">Transmembrane</keyword>
<keyword evidence="1" id="KW-0472">Membrane</keyword>
<feature type="transmembrane region" description="Helical" evidence="1">
    <location>
        <begin position="30"/>
        <end position="49"/>
    </location>
</feature>